<dbReference type="EMBL" id="GG738935">
    <property type="protein sequence ID" value="EFC36206.1"/>
    <property type="molecule type" value="Genomic_DNA"/>
</dbReference>
<accession>D2W3Z9</accession>
<feature type="compositionally biased region" description="Basic and acidic residues" evidence="1">
    <location>
        <begin position="197"/>
        <end position="214"/>
    </location>
</feature>
<feature type="region of interest" description="Disordered" evidence="1">
    <location>
        <begin position="1"/>
        <end position="20"/>
    </location>
</feature>
<dbReference type="AlphaFoldDB" id="D2W3Z9"/>
<protein>
    <submittedName>
        <fullName evidence="2">Predicted protein</fullName>
    </submittedName>
</protein>
<dbReference type="OrthoDB" id="10258834at2759"/>
<keyword evidence="3" id="KW-1185">Reference proteome</keyword>
<evidence type="ECO:0000256" key="1">
    <source>
        <dbReference type="SAM" id="MobiDB-lite"/>
    </source>
</evidence>
<gene>
    <name evidence="2" type="ORF">NAEGRDRAFT_76126</name>
</gene>
<sequence length="240" mass="29095">MAMARPKPKTQEEQFAQTERDMIEKEERKRLYLNRNYEVLKADAEVALKLQQDLLDQFYYEDLRMSYIQERREEIRSKLHERRFQRQQLEQSLLLDMPAGTNRHHLNSLKDREHLTKSLNTFSESMMNAEALKTTKRNTLNPEYDQAFCEYLYNNKDVLLSRHLHRDRDRQFRTLQQTKRTIMEEDIGTPFIKQKKKQDQERKKQEEYQDKKKTGVIADNKEVFEVMSEISRFETGYNSD</sequence>
<evidence type="ECO:0000313" key="2">
    <source>
        <dbReference type="EMBL" id="EFC36206.1"/>
    </source>
</evidence>
<organism evidence="3">
    <name type="scientific">Naegleria gruberi</name>
    <name type="common">Amoeba</name>
    <dbReference type="NCBI Taxonomy" id="5762"/>
    <lineage>
        <taxon>Eukaryota</taxon>
        <taxon>Discoba</taxon>
        <taxon>Heterolobosea</taxon>
        <taxon>Tetramitia</taxon>
        <taxon>Eutetramitia</taxon>
        <taxon>Vahlkampfiidae</taxon>
        <taxon>Naegleria</taxon>
    </lineage>
</organism>
<evidence type="ECO:0000313" key="3">
    <source>
        <dbReference type="Proteomes" id="UP000006671"/>
    </source>
</evidence>
<proteinExistence type="predicted"/>
<dbReference type="VEuPathDB" id="AmoebaDB:NAEGRDRAFT_76126"/>
<dbReference type="InParanoid" id="D2W3Z9"/>
<dbReference type="Proteomes" id="UP000006671">
    <property type="component" value="Unassembled WGS sequence"/>
</dbReference>
<feature type="region of interest" description="Disordered" evidence="1">
    <location>
        <begin position="193"/>
        <end position="214"/>
    </location>
</feature>
<dbReference type="KEGG" id="ngr:NAEGRDRAFT_76126"/>
<dbReference type="RefSeq" id="XP_002668950.1">
    <property type="nucleotide sequence ID" value="XM_002668904.1"/>
</dbReference>
<reference evidence="2 3" key="1">
    <citation type="journal article" date="2010" name="Cell">
        <title>The genome of Naegleria gruberi illuminates early eukaryotic versatility.</title>
        <authorList>
            <person name="Fritz-Laylin L.K."/>
            <person name="Prochnik S.E."/>
            <person name="Ginger M.L."/>
            <person name="Dacks J.B."/>
            <person name="Carpenter M.L."/>
            <person name="Field M.C."/>
            <person name="Kuo A."/>
            <person name="Paredez A."/>
            <person name="Chapman J."/>
            <person name="Pham J."/>
            <person name="Shu S."/>
            <person name="Neupane R."/>
            <person name="Cipriano M."/>
            <person name="Mancuso J."/>
            <person name="Tu H."/>
            <person name="Salamov A."/>
            <person name="Lindquist E."/>
            <person name="Shapiro H."/>
            <person name="Lucas S."/>
            <person name="Grigoriev I.V."/>
            <person name="Cande W.Z."/>
            <person name="Fulton C."/>
            <person name="Rokhsar D.S."/>
            <person name="Dawson S.C."/>
        </authorList>
    </citation>
    <scope>NUCLEOTIDE SEQUENCE [LARGE SCALE GENOMIC DNA]</scope>
    <source>
        <strain evidence="2 3">NEG-M</strain>
    </source>
</reference>
<dbReference type="GeneID" id="8860915"/>
<name>D2W3Z9_NAEGR</name>
<dbReference type="OMA" id="HLHRDRD"/>